<dbReference type="Pfam" id="PF04773">
    <property type="entry name" value="FecR"/>
    <property type="match status" value="1"/>
</dbReference>
<evidence type="ECO:0000256" key="1">
    <source>
        <dbReference type="SAM" id="Phobius"/>
    </source>
</evidence>
<keyword evidence="1" id="KW-0472">Membrane</keyword>
<evidence type="ECO:0000313" key="5">
    <source>
        <dbReference type="Proteomes" id="UP000659124"/>
    </source>
</evidence>
<comment type="caution">
    <text evidence="4">The sequence shown here is derived from an EMBL/GenBank/DDBJ whole genome shotgun (WGS) entry which is preliminary data.</text>
</comment>
<evidence type="ECO:0000313" key="4">
    <source>
        <dbReference type="EMBL" id="MBC9934191.1"/>
    </source>
</evidence>
<dbReference type="Gene3D" id="3.55.50.30">
    <property type="match status" value="1"/>
</dbReference>
<dbReference type="RefSeq" id="WP_188091309.1">
    <property type="nucleotide sequence ID" value="NZ_JACVFC010000005.1"/>
</dbReference>
<evidence type="ECO:0000259" key="2">
    <source>
        <dbReference type="Pfam" id="PF04773"/>
    </source>
</evidence>
<dbReference type="EMBL" id="JACVFC010000005">
    <property type="protein sequence ID" value="MBC9934191.1"/>
    <property type="molecule type" value="Genomic_DNA"/>
</dbReference>
<dbReference type="Gene3D" id="2.60.120.1440">
    <property type="match status" value="1"/>
</dbReference>
<reference evidence="4 5" key="1">
    <citation type="submission" date="2020-09" db="EMBL/GenBank/DDBJ databases">
        <title>Genome sequences of type strains of Chitinophaga qingshengii and Chitinophaga varians.</title>
        <authorList>
            <person name="Kittiwongwattana C."/>
        </authorList>
    </citation>
    <scope>NUCLEOTIDE SEQUENCE [LARGE SCALE GENOMIC DNA]</scope>
    <source>
        <strain evidence="4 5">JCM 30026</strain>
    </source>
</reference>
<sequence>MMSERVIILYQKCLDGTAVAEEKQELSLLLEDPAHEARVKARIETLLQEDQGLTDIPETTMSSMLQAIFQAESTPVRPKTSFWMVIRRTGWAAAAVLAVAATVWWLRPTPRTIRQPLAVQTSPAAGFNKAVLTLANGEVVLLDSAGHRQVNQGTTRVQQQGGQLSYTAGGRQAAEGYNTLSTPRGGQFKVILPDGTAVWLNAASSLRYPVAFTGGQRQVEMAGEAYFEVAPDAAKPFTVKLKDGMHIAVLGTSFNVNAYADEPLVRATLLDGAVNVSKNSRTVRLQPGQQVQAPASGDALRLAILPDASQTIAWKNGAFDFNHVPLADAMRQLARWYDIEVVYEGRVPDITFWGKMGRDLPLKDVLLILEMSQVHCRLDKDGKRLIITP</sequence>
<proteinExistence type="predicted"/>
<feature type="transmembrane region" description="Helical" evidence="1">
    <location>
        <begin position="89"/>
        <end position="106"/>
    </location>
</feature>
<dbReference type="PANTHER" id="PTHR30273:SF2">
    <property type="entry name" value="PROTEIN FECR"/>
    <property type="match status" value="1"/>
</dbReference>
<dbReference type="InterPro" id="IPR032508">
    <property type="entry name" value="FecR_C"/>
</dbReference>
<dbReference type="PANTHER" id="PTHR30273">
    <property type="entry name" value="PERIPLASMIC SIGNAL SENSOR AND SIGMA FACTOR ACTIVATOR FECR-RELATED"/>
    <property type="match status" value="1"/>
</dbReference>
<keyword evidence="1" id="KW-0812">Transmembrane</keyword>
<accession>A0ABR7TUN1</accession>
<keyword evidence="1" id="KW-1133">Transmembrane helix</keyword>
<organism evidence="4 5">
    <name type="scientific">Chitinophaga qingshengii</name>
    <dbReference type="NCBI Taxonomy" id="1569794"/>
    <lineage>
        <taxon>Bacteria</taxon>
        <taxon>Pseudomonadati</taxon>
        <taxon>Bacteroidota</taxon>
        <taxon>Chitinophagia</taxon>
        <taxon>Chitinophagales</taxon>
        <taxon>Chitinophagaceae</taxon>
        <taxon>Chitinophaga</taxon>
    </lineage>
</organism>
<name>A0ABR7TUN1_9BACT</name>
<gene>
    <name evidence="4" type="ORF">ICL07_27640</name>
</gene>
<feature type="domain" description="FecR protein" evidence="2">
    <location>
        <begin position="179"/>
        <end position="274"/>
    </location>
</feature>
<dbReference type="InterPro" id="IPR012373">
    <property type="entry name" value="Ferrdict_sens_TM"/>
</dbReference>
<feature type="domain" description="Protein FecR C-terminal" evidence="3">
    <location>
        <begin position="319"/>
        <end position="387"/>
    </location>
</feature>
<dbReference type="InterPro" id="IPR006860">
    <property type="entry name" value="FecR"/>
</dbReference>
<dbReference type="Proteomes" id="UP000659124">
    <property type="component" value="Unassembled WGS sequence"/>
</dbReference>
<protein>
    <submittedName>
        <fullName evidence="4">FecR domain-containing protein</fullName>
    </submittedName>
</protein>
<keyword evidence="5" id="KW-1185">Reference proteome</keyword>
<evidence type="ECO:0000259" key="3">
    <source>
        <dbReference type="Pfam" id="PF16344"/>
    </source>
</evidence>
<dbReference type="Pfam" id="PF16344">
    <property type="entry name" value="FecR_C"/>
    <property type="match status" value="1"/>
</dbReference>